<evidence type="ECO:0000256" key="1">
    <source>
        <dbReference type="SAM" id="Phobius"/>
    </source>
</evidence>
<accession>A0A834GPA7</accession>
<feature type="transmembrane region" description="Helical" evidence="1">
    <location>
        <begin position="106"/>
        <end position="126"/>
    </location>
</feature>
<sequence>MLNRLSSKGEDERSSSRLFLVLLLLFLKNSFLGRFNSLPKLFTANTSAGTHKLAQGLASAPESQAKKLAAPVRQSEEKAGVFLATRKDIVAWVQSKAPSLAITSEMFIFLAIIIWAALYTCNNVLFNFHVRCTLLDHEQGWSALELPHYWQKKTLDGTGKEAVSHDGLNGTGKEAVSHDGLNGKRLRRAYCR</sequence>
<name>A0A834GPA7_RHOSS</name>
<gene>
    <name evidence="2" type="ORF">RHSIM_Rhsim07G0124600</name>
</gene>
<dbReference type="EMBL" id="WJXA01000007">
    <property type="protein sequence ID" value="KAF7139364.1"/>
    <property type="molecule type" value="Genomic_DNA"/>
</dbReference>
<keyword evidence="1" id="KW-1133">Transmembrane helix</keyword>
<comment type="caution">
    <text evidence="2">The sequence shown here is derived from an EMBL/GenBank/DDBJ whole genome shotgun (WGS) entry which is preliminary data.</text>
</comment>
<proteinExistence type="predicted"/>
<reference evidence="2" key="1">
    <citation type="submission" date="2019-11" db="EMBL/GenBank/DDBJ databases">
        <authorList>
            <person name="Liu Y."/>
            <person name="Hou J."/>
            <person name="Li T.-Q."/>
            <person name="Guan C.-H."/>
            <person name="Wu X."/>
            <person name="Wu H.-Z."/>
            <person name="Ling F."/>
            <person name="Zhang R."/>
            <person name="Shi X.-G."/>
            <person name="Ren J.-P."/>
            <person name="Chen E.-F."/>
            <person name="Sun J.-M."/>
        </authorList>
    </citation>
    <scope>NUCLEOTIDE SEQUENCE</scope>
    <source>
        <strain evidence="2">Adult_tree_wgs_1</strain>
        <tissue evidence="2">Leaves</tissue>
    </source>
</reference>
<dbReference type="OrthoDB" id="1720530at2759"/>
<dbReference type="AlphaFoldDB" id="A0A834GPA7"/>
<protein>
    <submittedName>
        <fullName evidence="2">Uncharacterized protein</fullName>
    </submittedName>
</protein>
<keyword evidence="3" id="KW-1185">Reference proteome</keyword>
<organism evidence="2 3">
    <name type="scientific">Rhododendron simsii</name>
    <name type="common">Sims's rhododendron</name>
    <dbReference type="NCBI Taxonomy" id="118357"/>
    <lineage>
        <taxon>Eukaryota</taxon>
        <taxon>Viridiplantae</taxon>
        <taxon>Streptophyta</taxon>
        <taxon>Embryophyta</taxon>
        <taxon>Tracheophyta</taxon>
        <taxon>Spermatophyta</taxon>
        <taxon>Magnoliopsida</taxon>
        <taxon>eudicotyledons</taxon>
        <taxon>Gunneridae</taxon>
        <taxon>Pentapetalae</taxon>
        <taxon>asterids</taxon>
        <taxon>Ericales</taxon>
        <taxon>Ericaceae</taxon>
        <taxon>Ericoideae</taxon>
        <taxon>Rhodoreae</taxon>
        <taxon>Rhododendron</taxon>
    </lineage>
</organism>
<dbReference type="Proteomes" id="UP000626092">
    <property type="component" value="Unassembled WGS sequence"/>
</dbReference>
<evidence type="ECO:0000313" key="3">
    <source>
        <dbReference type="Proteomes" id="UP000626092"/>
    </source>
</evidence>
<keyword evidence="1" id="KW-0472">Membrane</keyword>
<evidence type="ECO:0000313" key="2">
    <source>
        <dbReference type="EMBL" id="KAF7139364.1"/>
    </source>
</evidence>
<keyword evidence="1" id="KW-0812">Transmembrane</keyword>